<evidence type="ECO:0000256" key="6">
    <source>
        <dbReference type="ARBA" id="ARBA00037410"/>
    </source>
</evidence>
<comment type="function">
    <text evidence="6">May play a role in fatty acid biosynthesis and insulin sensitivity.</text>
</comment>
<evidence type="ECO:0000256" key="3">
    <source>
        <dbReference type="ARBA" id="ARBA00022946"/>
    </source>
</evidence>
<evidence type="ECO:0000256" key="7">
    <source>
        <dbReference type="ARBA" id="ARBA00040545"/>
    </source>
</evidence>
<evidence type="ECO:0000256" key="1">
    <source>
        <dbReference type="ARBA" id="ARBA00004173"/>
    </source>
</evidence>
<dbReference type="SUPFAM" id="SSF52096">
    <property type="entry name" value="ClpP/crotonase"/>
    <property type="match status" value="1"/>
</dbReference>
<dbReference type="Gene3D" id="3.90.226.10">
    <property type="entry name" value="2-enoyl-CoA Hydratase, Chain A, domain 1"/>
    <property type="match status" value="1"/>
</dbReference>
<accession>A0A1Y3BVT6</accession>
<dbReference type="OrthoDB" id="2139957at2759"/>
<dbReference type="GO" id="GO:0016836">
    <property type="term" value="F:hydro-lyase activity"/>
    <property type="evidence" value="ECO:0007669"/>
    <property type="project" value="TreeGrafter"/>
</dbReference>
<dbReference type="GO" id="GO:0005739">
    <property type="term" value="C:mitochondrion"/>
    <property type="evidence" value="ECO:0007669"/>
    <property type="project" value="UniProtKB-SubCell"/>
</dbReference>
<dbReference type="InterPro" id="IPR014748">
    <property type="entry name" value="Enoyl-CoA_hydra_C"/>
</dbReference>
<evidence type="ECO:0000313" key="9">
    <source>
        <dbReference type="Proteomes" id="UP000194236"/>
    </source>
</evidence>
<proteinExistence type="predicted"/>
<dbReference type="Gene3D" id="1.10.12.10">
    <property type="entry name" value="Lyase 2-enoyl-coa Hydratase, Chain A, domain 2"/>
    <property type="match status" value="1"/>
</dbReference>
<dbReference type="InterPro" id="IPR052377">
    <property type="entry name" value="Mitochondrial_ECH-domain"/>
</dbReference>
<comment type="subcellular location">
    <subcellularLocation>
        <location evidence="1">Mitochondrion</location>
    </subcellularLocation>
</comment>
<evidence type="ECO:0000256" key="5">
    <source>
        <dbReference type="ARBA" id="ARBA00023128"/>
    </source>
</evidence>
<evidence type="ECO:0000256" key="2">
    <source>
        <dbReference type="ARBA" id="ARBA00022832"/>
    </source>
</evidence>
<name>A0A1Y3BVT6_EURMA</name>
<keyword evidence="9" id="KW-1185">Reference proteome</keyword>
<dbReference type="InterPro" id="IPR001753">
    <property type="entry name" value="Enoyl-CoA_hydra/iso"/>
</dbReference>
<dbReference type="AlphaFoldDB" id="A0A1Y3BVT6"/>
<keyword evidence="2" id="KW-0276">Fatty acid metabolism</keyword>
<comment type="caution">
    <text evidence="8">The sequence shown here is derived from an EMBL/GenBank/DDBJ whole genome shotgun (WGS) entry which is preliminary data.</text>
</comment>
<reference evidence="8 9" key="1">
    <citation type="submission" date="2017-03" db="EMBL/GenBank/DDBJ databases">
        <title>Genome Survey of Euroglyphus maynei.</title>
        <authorList>
            <person name="Arlian L.G."/>
            <person name="Morgan M.S."/>
            <person name="Rider S.D."/>
        </authorList>
    </citation>
    <scope>NUCLEOTIDE SEQUENCE [LARGE SCALE GENOMIC DNA]</scope>
    <source>
        <strain evidence="8">Arlian Lab</strain>
        <tissue evidence="8">Whole body</tissue>
    </source>
</reference>
<gene>
    <name evidence="8" type="ORF">BLA29_000495</name>
</gene>
<protein>
    <recommendedName>
        <fullName evidence="7">Enoyl-CoA hydratase domain-containing protein 3, mitochondrial</fullName>
    </recommendedName>
</protein>
<sequence>MEILFYIAYRNALSLAMLQELNEHFESLEKQCIPPTSTQSASSKSDENASLLRALVISSNCEKIFSSGHDLKEMAESNDGKYRQLIFDECTKLMLRLRALPVPVICQVDGLAAAAGCQFVASCDIVLATERSHFSTPGANVGLFCSTPGIAVARSVNKRMAAYMLLTGRAITANEALISGLVTSISPTIEAMQSQTESILESIIAKPASVIALGKQFMYKQMEMNNLADAYSQGSKVMVDNLSMKDCQEGIDAFLGKRQPNWTHSNE</sequence>
<dbReference type="GO" id="GO:0006631">
    <property type="term" value="P:fatty acid metabolic process"/>
    <property type="evidence" value="ECO:0007669"/>
    <property type="project" value="UniProtKB-KW"/>
</dbReference>
<dbReference type="PANTHER" id="PTHR43602">
    <property type="match status" value="1"/>
</dbReference>
<keyword evidence="4" id="KW-0443">Lipid metabolism</keyword>
<evidence type="ECO:0000313" key="8">
    <source>
        <dbReference type="EMBL" id="OTF83245.1"/>
    </source>
</evidence>
<dbReference type="Pfam" id="PF00378">
    <property type="entry name" value="ECH_1"/>
    <property type="match status" value="1"/>
</dbReference>
<dbReference type="CDD" id="cd06558">
    <property type="entry name" value="crotonase-like"/>
    <property type="match status" value="1"/>
</dbReference>
<keyword evidence="3" id="KW-0809">Transit peptide</keyword>
<dbReference type="PANTHER" id="PTHR43602:SF1">
    <property type="entry name" value="ENOYL-COA HYDRATASE DOMAIN-CONTAINING PROTEIN 3, MITOCHONDRIAL"/>
    <property type="match status" value="1"/>
</dbReference>
<organism evidence="8 9">
    <name type="scientific">Euroglyphus maynei</name>
    <name type="common">Mayne's house dust mite</name>
    <dbReference type="NCBI Taxonomy" id="6958"/>
    <lineage>
        <taxon>Eukaryota</taxon>
        <taxon>Metazoa</taxon>
        <taxon>Ecdysozoa</taxon>
        <taxon>Arthropoda</taxon>
        <taxon>Chelicerata</taxon>
        <taxon>Arachnida</taxon>
        <taxon>Acari</taxon>
        <taxon>Acariformes</taxon>
        <taxon>Sarcoptiformes</taxon>
        <taxon>Astigmata</taxon>
        <taxon>Psoroptidia</taxon>
        <taxon>Analgoidea</taxon>
        <taxon>Pyroglyphidae</taxon>
        <taxon>Pyroglyphinae</taxon>
        <taxon>Euroglyphus</taxon>
    </lineage>
</organism>
<dbReference type="Proteomes" id="UP000194236">
    <property type="component" value="Unassembled WGS sequence"/>
</dbReference>
<evidence type="ECO:0000256" key="4">
    <source>
        <dbReference type="ARBA" id="ARBA00023098"/>
    </source>
</evidence>
<keyword evidence="5" id="KW-0496">Mitochondrion</keyword>
<dbReference type="InterPro" id="IPR029045">
    <property type="entry name" value="ClpP/crotonase-like_dom_sf"/>
</dbReference>
<dbReference type="EMBL" id="MUJZ01004488">
    <property type="protein sequence ID" value="OTF83245.1"/>
    <property type="molecule type" value="Genomic_DNA"/>
</dbReference>